<evidence type="ECO:0000313" key="2">
    <source>
        <dbReference type="Proteomes" id="UP000488299"/>
    </source>
</evidence>
<dbReference type="EMBL" id="WELI01000005">
    <property type="protein sequence ID" value="KAB7730471.1"/>
    <property type="molecule type" value="Genomic_DNA"/>
</dbReference>
<gene>
    <name evidence="1" type="ORF">F5984_15120</name>
</gene>
<name>A0A7J5TZI6_9BACT</name>
<sequence length="313" mass="36682">MRTFMLLAQEWFNRFFSWLSLHDPTMKAAFIGAFVALVGFFIQDFLARKNERAKQIEVEQSKMKYLHFLITDSYKAIESFDSTATNVVRSFQENPFVLPGFGLYPAHSINAIANKINQEEYFLASVSQMKNYKLVEIFLIYNTMNEGYKRITEHFVSEAPKFIQAKDQYLNLIEELRSASNAYLQSTVGRQLDEREKIALSKIRELSVNLQNYHNASPPLQVWLYESNQIFVQPTFNIVREHGNQHHQELFNISVRATIQHSKVVDHMRNIVSAVDNNRKEMNSQIAYIRELTKPLNKYIYDLHIEKLEPNQN</sequence>
<proteinExistence type="predicted"/>
<accession>A0A7J5TZI6</accession>
<comment type="caution">
    <text evidence="1">The sequence shown here is derived from an EMBL/GenBank/DDBJ whole genome shotgun (WGS) entry which is preliminary data.</text>
</comment>
<protein>
    <submittedName>
        <fullName evidence="1">Uncharacterized protein</fullName>
    </submittedName>
</protein>
<keyword evidence="2" id="KW-1185">Reference proteome</keyword>
<reference evidence="1 2" key="1">
    <citation type="submission" date="2019-10" db="EMBL/GenBank/DDBJ databases">
        <title>Rudanella paleaurantiibacter sp. nov., isolated from sludge.</title>
        <authorList>
            <person name="Xu S.Q."/>
        </authorList>
    </citation>
    <scope>NUCLEOTIDE SEQUENCE [LARGE SCALE GENOMIC DNA]</scope>
    <source>
        <strain evidence="1 2">HX-22-17</strain>
    </source>
</reference>
<dbReference type="AlphaFoldDB" id="A0A7J5TZI6"/>
<organism evidence="1 2">
    <name type="scientific">Rudanella paleaurantiibacter</name>
    <dbReference type="NCBI Taxonomy" id="2614655"/>
    <lineage>
        <taxon>Bacteria</taxon>
        <taxon>Pseudomonadati</taxon>
        <taxon>Bacteroidota</taxon>
        <taxon>Cytophagia</taxon>
        <taxon>Cytophagales</taxon>
        <taxon>Cytophagaceae</taxon>
        <taxon>Rudanella</taxon>
    </lineage>
</organism>
<evidence type="ECO:0000313" key="1">
    <source>
        <dbReference type="EMBL" id="KAB7730471.1"/>
    </source>
</evidence>
<dbReference type="Proteomes" id="UP000488299">
    <property type="component" value="Unassembled WGS sequence"/>
</dbReference>